<organism evidence="8 9">
    <name type="scientific">Aeromicrobium erythreum</name>
    <dbReference type="NCBI Taxonomy" id="2041"/>
    <lineage>
        <taxon>Bacteria</taxon>
        <taxon>Bacillati</taxon>
        <taxon>Actinomycetota</taxon>
        <taxon>Actinomycetes</taxon>
        <taxon>Propionibacteriales</taxon>
        <taxon>Nocardioidaceae</taxon>
        <taxon>Aeromicrobium</taxon>
    </lineage>
</organism>
<dbReference type="OrthoDB" id="9802561at2"/>
<feature type="site" description="Transition state stabilizer" evidence="7">
    <location>
        <position position="25"/>
    </location>
</feature>
<comment type="similarity">
    <text evidence="3 7">Belongs to the IspD/TarI cytidylyltransferase family. IspD subfamily.</text>
</comment>
<dbReference type="InterPro" id="IPR034683">
    <property type="entry name" value="IspD/TarI"/>
</dbReference>
<dbReference type="InterPro" id="IPR029044">
    <property type="entry name" value="Nucleotide-diphossugar_trans"/>
</dbReference>
<feature type="site" description="Transition state stabilizer" evidence="7">
    <location>
        <position position="18"/>
    </location>
</feature>
<dbReference type="GO" id="GO:0019288">
    <property type="term" value="P:isopentenyl diphosphate biosynthetic process, methylerythritol 4-phosphate pathway"/>
    <property type="evidence" value="ECO:0007669"/>
    <property type="project" value="UniProtKB-UniRule"/>
</dbReference>
<dbReference type="EC" id="2.7.7.60" evidence="7"/>
<dbReference type="Proteomes" id="UP000067689">
    <property type="component" value="Chromosome"/>
</dbReference>
<evidence type="ECO:0000313" key="9">
    <source>
        <dbReference type="Proteomes" id="UP000067689"/>
    </source>
</evidence>
<gene>
    <name evidence="7" type="primary">ispD</name>
    <name evidence="8" type="ORF">AERYTH_11715</name>
</gene>
<accession>A0A0U3T3W5</accession>
<comment type="function">
    <text evidence="7">Catalyzes the formation of 4-diphosphocytidyl-2-C-methyl-D-erythritol from CTP and 2-C-methyl-D-erythritol 4-phosphate (MEP).</text>
</comment>
<name>A0A0U3T3W5_9ACTN</name>
<evidence type="ECO:0000256" key="6">
    <source>
        <dbReference type="ARBA" id="ARBA00023229"/>
    </source>
</evidence>
<dbReference type="RefSeq" id="WP_067858840.1">
    <property type="nucleotide sequence ID" value="NZ_CP011502.1"/>
</dbReference>
<reference evidence="8 9" key="1">
    <citation type="journal article" date="1991" name="Int. J. Syst. Bacteriol.">
        <title>Description of the erythromycin-producing bacterium Arthrobacter sp. strain NRRL B-3381 as Aeromicrobium erythreum gen. nov., sp. nov.</title>
        <authorList>
            <person name="Miller E.S."/>
            <person name="Woese C.R."/>
            <person name="Brenner S."/>
        </authorList>
    </citation>
    <scope>NUCLEOTIDE SEQUENCE [LARGE SCALE GENOMIC DNA]</scope>
    <source>
        <strain evidence="8 9">AR18</strain>
    </source>
</reference>
<keyword evidence="6 7" id="KW-0414">Isoprene biosynthesis</keyword>
<keyword evidence="4 7" id="KW-0808">Transferase</keyword>
<evidence type="ECO:0000256" key="4">
    <source>
        <dbReference type="ARBA" id="ARBA00022679"/>
    </source>
</evidence>
<evidence type="ECO:0000256" key="2">
    <source>
        <dbReference type="ARBA" id="ARBA00004787"/>
    </source>
</evidence>
<dbReference type="PANTHER" id="PTHR32125:SF4">
    <property type="entry name" value="2-C-METHYL-D-ERYTHRITOL 4-PHOSPHATE CYTIDYLYLTRANSFERASE, CHLOROPLASTIC"/>
    <property type="match status" value="1"/>
</dbReference>
<dbReference type="PATRIC" id="fig|2041.4.peg.2446"/>
<dbReference type="PROSITE" id="PS01295">
    <property type="entry name" value="ISPD"/>
    <property type="match status" value="1"/>
</dbReference>
<dbReference type="InterPro" id="IPR018294">
    <property type="entry name" value="ISPD_synthase_CS"/>
</dbReference>
<dbReference type="PANTHER" id="PTHR32125">
    <property type="entry name" value="2-C-METHYL-D-ERYTHRITOL 4-PHOSPHATE CYTIDYLYLTRANSFERASE, CHLOROPLASTIC"/>
    <property type="match status" value="1"/>
</dbReference>
<dbReference type="CDD" id="cd02516">
    <property type="entry name" value="CDP-ME_synthetase"/>
    <property type="match status" value="1"/>
</dbReference>
<feature type="site" description="Positions MEP for the nucleophilic attack" evidence="7">
    <location>
        <position position="157"/>
    </location>
</feature>
<keyword evidence="9" id="KW-1185">Reference proteome</keyword>
<dbReference type="EMBL" id="CP011502">
    <property type="protein sequence ID" value="ALX05320.1"/>
    <property type="molecule type" value="Genomic_DNA"/>
</dbReference>
<evidence type="ECO:0000313" key="8">
    <source>
        <dbReference type="EMBL" id="ALX05320.1"/>
    </source>
</evidence>
<keyword evidence="5 7" id="KW-0548">Nucleotidyltransferase</keyword>
<proteinExistence type="inferred from homology"/>
<comment type="catalytic activity">
    <reaction evidence="1 7">
        <text>2-C-methyl-D-erythritol 4-phosphate + CTP + H(+) = 4-CDP-2-C-methyl-D-erythritol + diphosphate</text>
        <dbReference type="Rhea" id="RHEA:13429"/>
        <dbReference type="ChEBI" id="CHEBI:15378"/>
        <dbReference type="ChEBI" id="CHEBI:33019"/>
        <dbReference type="ChEBI" id="CHEBI:37563"/>
        <dbReference type="ChEBI" id="CHEBI:57823"/>
        <dbReference type="ChEBI" id="CHEBI:58262"/>
        <dbReference type="EC" id="2.7.7.60"/>
    </reaction>
</comment>
<comment type="pathway">
    <text evidence="2 7">Isoprenoid biosynthesis; isopentenyl diphosphate biosynthesis via DXP pathway; isopentenyl diphosphate from 1-deoxy-D-xylulose 5-phosphate: step 2/6.</text>
</comment>
<dbReference type="InterPro" id="IPR001228">
    <property type="entry name" value="IspD"/>
</dbReference>
<evidence type="ECO:0000256" key="7">
    <source>
        <dbReference type="HAMAP-Rule" id="MF_00108"/>
    </source>
</evidence>
<dbReference type="STRING" id="2041.AERYTH_11715"/>
<evidence type="ECO:0000256" key="5">
    <source>
        <dbReference type="ARBA" id="ARBA00022695"/>
    </source>
</evidence>
<dbReference type="GO" id="GO:0050518">
    <property type="term" value="F:2-C-methyl-D-erythritol 4-phosphate cytidylyltransferase activity"/>
    <property type="evidence" value="ECO:0007669"/>
    <property type="project" value="UniProtKB-UniRule"/>
</dbReference>
<dbReference type="Pfam" id="PF01128">
    <property type="entry name" value="IspD"/>
    <property type="match status" value="1"/>
</dbReference>
<dbReference type="InterPro" id="IPR050088">
    <property type="entry name" value="IspD/TarI_cytidylyltransf_bact"/>
</dbReference>
<evidence type="ECO:0000256" key="1">
    <source>
        <dbReference type="ARBA" id="ARBA00001282"/>
    </source>
</evidence>
<dbReference type="UniPathway" id="UPA00056">
    <property type="reaction ID" value="UER00093"/>
</dbReference>
<protein>
    <recommendedName>
        <fullName evidence="7">2-C-methyl-D-erythritol 4-phosphate cytidylyltransferase</fullName>
        <ecNumber evidence="7">2.7.7.60</ecNumber>
    </recommendedName>
    <alternativeName>
        <fullName evidence="7">4-diphosphocytidyl-2C-methyl-D-erythritol synthase</fullName>
    </alternativeName>
    <alternativeName>
        <fullName evidence="7">MEP cytidylyltransferase</fullName>
        <shortName evidence="7">MCT</shortName>
    </alternativeName>
</protein>
<dbReference type="KEGG" id="aer:AERYTH_11715"/>
<feature type="site" description="Positions MEP for the nucleophilic attack" evidence="7">
    <location>
        <position position="216"/>
    </location>
</feature>
<dbReference type="SUPFAM" id="SSF53448">
    <property type="entry name" value="Nucleotide-diphospho-sugar transferases"/>
    <property type="match status" value="1"/>
</dbReference>
<dbReference type="AlphaFoldDB" id="A0A0U3T3W5"/>
<evidence type="ECO:0000256" key="3">
    <source>
        <dbReference type="ARBA" id="ARBA00009789"/>
    </source>
</evidence>
<dbReference type="HAMAP" id="MF_00108">
    <property type="entry name" value="IspD"/>
    <property type="match status" value="1"/>
</dbReference>
<sequence length="234" mass="24525">MAERRTWAIVLAGGLGLRVGADRPKQLLDLAGRSVLQRSVAALRDHPAVDDVVLVAPAAWRAAVEEHVGPGLRVVDGGRERHDSTRAGLAALLGAGASAGDRVLVHDAARPLVSARIVADVVRALDEHDVVAVLVPTPDTIVQVDPTTGLPTAPLPRATLRRHQTPQGFTVGVLEEAHRRACADPAVQVTDDCTLAIALVPDVRVGVVEGDPENLKITDATDLVVARALLAARP</sequence>
<dbReference type="Gene3D" id="3.90.550.10">
    <property type="entry name" value="Spore Coat Polysaccharide Biosynthesis Protein SpsA, Chain A"/>
    <property type="match status" value="1"/>
</dbReference>